<comment type="similarity">
    <text evidence="5 15">Belongs to the cytochrome P450 family.</text>
</comment>
<comment type="function">
    <text evidence="2">May be involved in the metabolism of insect hormones and in the breakdown of synthetic insecticides.</text>
</comment>
<sequence length="508" mass="58828">MEQTQNTKDLIKTLLISSLLCLWFYWIWARRSFYQFAIKFPGCFGSPVIGSFGTIKNFKSILQGFGILFERCKSNTICVWMGFYPTVVSSDPEFIEKILSSPELLNKAKILYNPVYEAFQGGIISSPASVWQHNRKMINPSFHHKVLVSFLPVFHKGKNVLLSKLNEMVDNGEFKLSDIIQRVTLGISVETTMGKIMGPGDQVEEEVIGNFRFAMDKIVHHIMMSCVNLGPLYSLYFKYQSVKKRIHQFVFELVQEKLKRMSNQTENPTEEDKNSMESIKKCPNIFIDQAIEIYQKQKFSFNDIIVESNNIVTASFETTGNGILSVLVMLAIHPDVQGRLYDEIVNIFPEKDFEMKYEHLEQLPYLDMVINETLRLAPSIPIIGRHVTKDIQLSKDLVLPKNMQVIMSIFHVHRRKDIWGPNANSFDPDNFLPENMAGKHPYAYIPFSKGMRNCIGWRYAIFAMKVILVGIVRNYRLTTTTKYEDIDFIYNIALKYLNEPSFKIYRRD</sequence>
<reference evidence="17 18" key="1">
    <citation type="journal article" date="2015" name="Nat. Commun.">
        <title>Lucilia cuprina genome unlocks parasitic fly biology to underpin future interventions.</title>
        <authorList>
            <person name="Anstead C.A."/>
            <person name="Korhonen P.K."/>
            <person name="Young N.D."/>
            <person name="Hall R.S."/>
            <person name="Jex A.R."/>
            <person name="Murali S.C."/>
            <person name="Hughes D.S."/>
            <person name="Lee S.F."/>
            <person name="Perry T."/>
            <person name="Stroehlein A.J."/>
            <person name="Ansell B.R."/>
            <person name="Breugelmans B."/>
            <person name="Hofmann A."/>
            <person name="Qu J."/>
            <person name="Dugan S."/>
            <person name="Lee S.L."/>
            <person name="Chao H."/>
            <person name="Dinh H."/>
            <person name="Han Y."/>
            <person name="Doddapaneni H.V."/>
            <person name="Worley K.C."/>
            <person name="Muzny D.M."/>
            <person name="Ioannidis P."/>
            <person name="Waterhouse R.M."/>
            <person name="Zdobnov E.M."/>
            <person name="James P.J."/>
            <person name="Bagnall N.H."/>
            <person name="Kotze A.C."/>
            <person name="Gibbs R.A."/>
            <person name="Richards S."/>
            <person name="Batterham P."/>
            <person name="Gasser R.B."/>
        </authorList>
    </citation>
    <scope>NUCLEOTIDE SEQUENCE [LARGE SCALE GENOMIC DNA]</scope>
    <source>
        <strain evidence="17 18">LS</strain>
        <tissue evidence="17">Full body</tissue>
    </source>
</reference>
<proteinExistence type="inferred from homology"/>
<evidence type="ECO:0000256" key="6">
    <source>
        <dbReference type="ARBA" id="ARBA00022617"/>
    </source>
</evidence>
<evidence type="ECO:0000256" key="2">
    <source>
        <dbReference type="ARBA" id="ARBA00003690"/>
    </source>
</evidence>
<feature type="transmembrane region" description="Helical" evidence="16">
    <location>
        <begin position="12"/>
        <end position="29"/>
    </location>
</feature>
<dbReference type="Gene3D" id="1.10.630.10">
    <property type="entry name" value="Cytochrome P450"/>
    <property type="match status" value="1"/>
</dbReference>
<dbReference type="InterPro" id="IPR050196">
    <property type="entry name" value="Cytochrome_P450_Monoox"/>
</dbReference>
<evidence type="ECO:0000256" key="14">
    <source>
        <dbReference type="PIRSR" id="PIRSR602401-1"/>
    </source>
</evidence>
<evidence type="ECO:0000256" key="10">
    <source>
        <dbReference type="ARBA" id="ARBA00023002"/>
    </source>
</evidence>
<dbReference type="InterPro" id="IPR001128">
    <property type="entry name" value="Cyt_P450"/>
</dbReference>
<dbReference type="GO" id="GO:0005506">
    <property type="term" value="F:iron ion binding"/>
    <property type="evidence" value="ECO:0007669"/>
    <property type="project" value="InterPro"/>
</dbReference>
<evidence type="ECO:0000256" key="7">
    <source>
        <dbReference type="ARBA" id="ARBA00022723"/>
    </source>
</evidence>
<evidence type="ECO:0000313" key="18">
    <source>
        <dbReference type="Proteomes" id="UP000037069"/>
    </source>
</evidence>
<dbReference type="AlphaFoldDB" id="A0A0L0CQK8"/>
<keyword evidence="16" id="KW-0812">Transmembrane</keyword>
<dbReference type="InterPro" id="IPR036396">
    <property type="entry name" value="Cyt_P450_sf"/>
</dbReference>
<evidence type="ECO:0000256" key="15">
    <source>
        <dbReference type="RuleBase" id="RU000461"/>
    </source>
</evidence>
<dbReference type="OMA" id="NVARENM"/>
<keyword evidence="11 14" id="KW-0408">Iron</keyword>
<evidence type="ECO:0000256" key="8">
    <source>
        <dbReference type="ARBA" id="ARBA00022824"/>
    </source>
</evidence>
<evidence type="ECO:0000256" key="16">
    <source>
        <dbReference type="SAM" id="Phobius"/>
    </source>
</evidence>
<keyword evidence="13 16" id="KW-0472">Membrane</keyword>
<evidence type="ECO:0000256" key="11">
    <source>
        <dbReference type="ARBA" id="ARBA00023004"/>
    </source>
</evidence>
<name>A0A0L0CQK8_LUCCU</name>
<dbReference type="PANTHER" id="PTHR24291:SF189">
    <property type="entry name" value="CYTOCHROME P450 4C3-RELATED"/>
    <property type="match status" value="1"/>
</dbReference>
<comment type="cofactor">
    <cofactor evidence="1 14">
        <name>heme</name>
        <dbReference type="ChEBI" id="CHEBI:30413"/>
    </cofactor>
</comment>
<keyword evidence="8" id="KW-0256">Endoplasmic reticulum</keyword>
<dbReference type="GO" id="GO:0004497">
    <property type="term" value="F:monooxygenase activity"/>
    <property type="evidence" value="ECO:0007669"/>
    <property type="project" value="UniProtKB-KW"/>
</dbReference>
<dbReference type="GO" id="GO:0005789">
    <property type="term" value="C:endoplasmic reticulum membrane"/>
    <property type="evidence" value="ECO:0007669"/>
    <property type="project" value="UniProtKB-SubCell"/>
</dbReference>
<dbReference type="Pfam" id="PF00067">
    <property type="entry name" value="p450"/>
    <property type="match status" value="1"/>
</dbReference>
<dbReference type="OrthoDB" id="1470350at2759"/>
<dbReference type="PANTHER" id="PTHR24291">
    <property type="entry name" value="CYTOCHROME P450 FAMILY 4"/>
    <property type="match status" value="1"/>
</dbReference>
<keyword evidence="18" id="KW-1185">Reference proteome</keyword>
<evidence type="ECO:0000256" key="5">
    <source>
        <dbReference type="ARBA" id="ARBA00010617"/>
    </source>
</evidence>
<accession>A0A0L0CQK8</accession>
<dbReference type="EMBL" id="JRES01000057">
    <property type="protein sequence ID" value="KNC34531.1"/>
    <property type="molecule type" value="Genomic_DNA"/>
</dbReference>
<evidence type="ECO:0000256" key="4">
    <source>
        <dbReference type="ARBA" id="ARBA00004406"/>
    </source>
</evidence>
<organism evidence="17 18">
    <name type="scientific">Lucilia cuprina</name>
    <name type="common">Green bottle fly</name>
    <name type="synonym">Australian sheep blowfly</name>
    <dbReference type="NCBI Taxonomy" id="7375"/>
    <lineage>
        <taxon>Eukaryota</taxon>
        <taxon>Metazoa</taxon>
        <taxon>Ecdysozoa</taxon>
        <taxon>Arthropoda</taxon>
        <taxon>Hexapoda</taxon>
        <taxon>Insecta</taxon>
        <taxon>Pterygota</taxon>
        <taxon>Neoptera</taxon>
        <taxon>Endopterygota</taxon>
        <taxon>Diptera</taxon>
        <taxon>Brachycera</taxon>
        <taxon>Muscomorpha</taxon>
        <taxon>Oestroidea</taxon>
        <taxon>Calliphoridae</taxon>
        <taxon>Luciliinae</taxon>
        <taxon>Lucilia</taxon>
    </lineage>
</organism>
<dbReference type="PRINTS" id="PR00385">
    <property type="entry name" value="P450"/>
</dbReference>
<feature type="transmembrane region" description="Helical" evidence="16">
    <location>
        <begin position="455"/>
        <end position="472"/>
    </location>
</feature>
<dbReference type="GO" id="GO:0020037">
    <property type="term" value="F:heme binding"/>
    <property type="evidence" value="ECO:0007669"/>
    <property type="project" value="InterPro"/>
</dbReference>
<keyword evidence="6 14" id="KW-0349">Heme</keyword>
<dbReference type="PROSITE" id="PS00086">
    <property type="entry name" value="CYTOCHROME_P450"/>
    <property type="match status" value="1"/>
</dbReference>
<evidence type="ECO:0000256" key="1">
    <source>
        <dbReference type="ARBA" id="ARBA00001971"/>
    </source>
</evidence>
<dbReference type="STRING" id="7375.A0A0L0CQK8"/>
<evidence type="ECO:0000256" key="3">
    <source>
        <dbReference type="ARBA" id="ARBA00004174"/>
    </source>
</evidence>
<evidence type="ECO:0000256" key="9">
    <source>
        <dbReference type="ARBA" id="ARBA00022848"/>
    </source>
</evidence>
<feature type="binding site" description="axial binding residue" evidence="14">
    <location>
        <position position="454"/>
    </location>
    <ligand>
        <name>heme</name>
        <dbReference type="ChEBI" id="CHEBI:30413"/>
    </ligand>
    <ligandPart>
        <name>Fe</name>
        <dbReference type="ChEBI" id="CHEBI:18248"/>
    </ligandPart>
</feature>
<keyword evidence="12 15" id="KW-0503">Monooxygenase</keyword>
<keyword evidence="7 14" id="KW-0479">Metal-binding</keyword>
<evidence type="ECO:0000256" key="12">
    <source>
        <dbReference type="ARBA" id="ARBA00023033"/>
    </source>
</evidence>
<dbReference type="Proteomes" id="UP000037069">
    <property type="component" value="Unassembled WGS sequence"/>
</dbReference>
<dbReference type="GO" id="GO:0016705">
    <property type="term" value="F:oxidoreductase activity, acting on paired donors, with incorporation or reduction of molecular oxygen"/>
    <property type="evidence" value="ECO:0007669"/>
    <property type="project" value="InterPro"/>
</dbReference>
<protein>
    <submittedName>
        <fullName evidence="17">Putative cytochrome P450 313a4</fullName>
    </submittedName>
</protein>
<comment type="subcellular location">
    <subcellularLocation>
        <location evidence="4">Endoplasmic reticulum membrane</location>
        <topology evidence="4">Peripheral membrane protein</topology>
    </subcellularLocation>
    <subcellularLocation>
        <location evidence="3">Microsome membrane</location>
        <topology evidence="3">Peripheral membrane protein</topology>
    </subcellularLocation>
</comment>
<dbReference type="InterPro" id="IPR017972">
    <property type="entry name" value="Cyt_P450_CS"/>
</dbReference>
<evidence type="ECO:0000256" key="13">
    <source>
        <dbReference type="ARBA" id="ARBA00023136"/>
    </source>
</evidence>
<gene>
    <name evidence="17" type="ORF">FF38_02859</name>
</gene>
<comment type="caution">
    <text evidence="17">The sequence shown here is derived from an EMBL/GenBank/DDBJ whole genome shotgun (WGS) entry which is preliminary data.</text>
</comment>
<keyword evidence="9" id="KW-0492">Microsome</keyword>
<keyword evidence="10 15" id="KW-0560">Oxidoreductase</keyword>
<evidence type="ECO:0000313" key="17">
    <source>
        <dbReference type="EMBL" id="KNC34531.1"/>
    </source>
</evidence>
<dbReference type="InterPro" id="IPR002401">
    <property type="entry name" value="Cyt_P450_E_grp-I"/>
</dbReference>
<dbReference type="SUPFAM" id="SSF48264">
    <property type="entry name" value="Cytochrome P450"/>
    <property type="match status" value="1"/>
</dbReference>
<keyword evidence="16" id="KW-1133">Transmembrane helix</keyword>
<dbReference type="PRINTS" id="PR00463">
    <property type="entry name" value="EP450I"/>
</dbReference>